<dbReference type="SUPFAM" id="SSF109604">
    <property type="entry name" value="HD-domain/PDEase-like"/>
    <property type="match status" value="1"/>
</dbReference>
<accession>A8MK59</accession>
<feature type="domain" description="HD-GYP" evidence="1">
    <location>
        <begin position="126"/>
        <end position="322"/>
    </location>
</feature>
<dbReference type="PANTHER" id="PTHR43155:SF2">
    <property type="entry name" value="CYCLIC DI-GMP PHOSPHODIESTERASE PA4108"/>
    <property type="match status" value="1"/>
</dbReference>
<dbReference type="STRING" id="350688.Clos_2660"/>
<dbReference type="Pfam" id="PF13487">
    <property type="entry name" value="HD_5"/>
    <property type="match status" value="1"/>
</dbReference>
<protein>
    <submittedName>
        <fullName evidence="2">Metal dependent phosphohydrolase</fullName>
    </submittedName>
</protein>
<dbReference type="CDD" id="cd00077">
    <property type="entry name" value="HDc"/>
    <property type="match status" value="1"/>
</dbReference>
<keyword evidence="2" id="KW-0378">Hydrolase</keyword>
<evidence type="ECO:0000313" key="2">
    <source>
        <dbReference type="EMBL" id="ABW20191.1"/>
    </source>
</evidence>
<dbReference type="SMART" id="SM00471">
    <property type="entry name" value="HDc"/>
    <property type="match status" value="1"/>
</dbReference>
<dbReference type="AlphaFoldDB" id="A8MK59"/>
<proteinExistence type="predicted"/>
<dbReference type="InterPro" id="IPR003607">
    <property type="entry name" value="HD/PDEase_dom"/>
</dbReference>
<name>A8MK59_ALKOO</name>
<dbReference type="RefSeq" id="WP_012160498.1">
    <property type="nucleotide sequence ID" value="NC_009922.1"/>
</dbReference>
<dbReference type="PANTHER" id="PTHR43155">
    <property type="entry name" value="CYCLIC DI-GMP PHOSPHODIESTERASE PA4108-RELATED"/>
    <property type="match status" value="1"/>
</dbReference>
<dbReference type="PROSITE" id="PS51832">
    <property type="entry name" value="HD_GYP"/>
    <property type="match status" value="1"/>
</dbReference>
<dbReference type="KEGG" id="aoe:Clos_2660"/>
<organism evidence="2 3">
    <name type="scientific">Alkaliphilus oremlandii (strain OhILAs)</name>
    <name type="common">Clostridium oremlandii (strain OhILAs)</name>
    <dbReference type="NCBI Taxonomy" id="350688"/>
    <lineage>
        <taxon>Bacteria</taxon>
        <taxon>Bacillati</taxon>
        <taxon>Bacillota</taxon>
        <taxon>Clostridia</taxon>
        <taxon>Peptostreptococcales</taxon>
        <taxon>Natronincolaceae</taxon>
        <taxon>Alkaliphilus</taxon>
    </lineage>
</organism>
<dbReference type="InterPro" id="IPR037522">
    <property type="entry name" value="HD_GYP_dom"/>
</dbReference>
<dbReference type="eggNOG" id="COG2206">
    <property type="taxonomic scope" value="Bacteria"/>
</dbReference>
<gene>
    <name evidence="2" type="ordered locus">Clos_2660</name>
</gene>
<evidence type="ECO:0000313" key="3">
    <source>
        <dbReference type="Proteomes" id="UP000000269"/>
    </source>
</evidence>
<dbReference type="EMBL" id="CP000853">
    <property type="protein sequence ID" value="ABW20191.1"/>
    <property type="molecule type" value="Genomic_DNA"/>
</dbReference>
<reference evidence="3" key="1">
    <citation type="submission" date="2007-10" db="EMBL/GenBank/DDBJ databases">
        <title>Complete genome of Alkaliphilus oremlandii OhILAs.</title>
        <authorList>
            <person name="Copeland A."/>
            <person name="Lucas S."/>
            <person name="Lapidus A."/>
            <person name="Barry K."/>
            <person name="Detter J.C."/>
            <person name="Glavina del Rio T."/>
            <person name="Hammon N."/>
            <person name="Israni S."/>
            <person name="Dalin E."/>
            <person name="Tice H."/>
            <person name="Pitluck S."/>
            <person name="Chain P."/>
            <person name="Malfatti S."/>
            <person name="Shin M."/>
            <person name="Vergez L."/>
            <person name="Schmutz J."/>
            <person name="Larimer F."/>
            <person name="Land M."/>
            <person name="Hauser L."/>
            <person name="Kyrpides N."/>
            <person name="Mikhailova N."/>
            <person name="Stolz J.F."/>
            <person name="Dawson A."/>
            <person name="Fisher E."/>
            <person name="Crable B."/>
            <person name="Perera E."/>
            <person name="Lisak J."/>
            <person name="Ranganathan M."/>
            <person name="Basu P."/>
            <person name="Richardson P."/>
        </authorList>
    </citation>
    <scope>NUCLEOTIDE SEQUENCE [LARGE SCALE GENOMIC DNA]</scope>
    <source>
        <strain evidence="3">OhILAs</strain>
    </source>
</reference>
<dbReference type="Proteomes" id="UP000000269">
    <property type="component" value="Chromosome"/>
</dbReference>
<dbReference type="GO" id="GO:0016787">
    <property type="term" value="F:hydrolase activity"/>
    <property type="evidence" value="ECO:0007669"/>
    <property type="project" value="UniProtKB-KW"/>
</dbReference>
<keyword evidence="3" id="KW-1185">Reference proteome</keyword>
<dbReference type="Gene3D" id="1.10.3210.10">
    <property type="entry name" value="Hypothetical protein af1432"/>
    <property type="match status" value="1"/>
</dbReference>
<sequence length="367" mass="42125">MQIKMKSSQIFVKDIEDGMIIARDVFDSEGGLLLAEGFEIKEAYKAKRLLNQHKILFLKVLREEIEIAPALNSIGTEEEVDIATLNKAIEEINENKEILKESLNKFITGEDIRQEEIENVIENTLKLFQSNINVFQIMQSVKDVDDITYAHCQNVSLVSYSIGQWMELDREDLEELALTGMLIDIGKTKVDSAVLNKKEKLSNDEFAEMKKHSIFSHEVIKEYGYISERVKRAVLFHHERMDGSGYPMGLKGNSIPLFSRIVAIADVYNALISHRPHRSKKTPFEAIRVLETEYMDKLDPSILYLFLRRIAANYIGQRVKLNNGQSGEIIFIPQINLHRPILKIKETDKMIDLSKSDNAHLDIVEFI</sequence>
<dbReference type="HOGENOM" id="CLU_000445_92_1_9"/>
<dbReference type="OrthoDB" id="9804747at2"/>
<evidence type="ECO:0000259" key="1">
    <source>
        <dbReference type="PROSITE" id="PS51832"/>
    </source>
</evidence>